<dbReference type="Gene3D" id="1.10.10.60">
    <property type="entry name" value="Homeodomain-like"/>
    <property type="match status" value="1"/>
</dbReference>
<dbReference type="AlphaFoldDB" id="A0AAV8ZLM2"/>
<dbReference type="CDD" id="cd00086">
    <property type="entry name" value="homeodomain"/>
    <property type="match status" value="1"/>
</dbReference>
<evidence type="ECO:0000256" key="1">
    <source>
        <dbReference type="ARBA" id="ARBA00004123"/>
    </source>
</evidence>
<comment type="subcellular location">
    <subcellularLocation>
        <location evidence="1 5 6">Nucleus</location>
    </subcellularLocation>
</comment>
<accession>A0AAV8ZLM2</accession>
<evidence type="ECO:0000313" key="8">
    <source>
        <dbReference type="EMBL" id="KAJ8966290.1"/>
    </source>
</evidence>
<evidence type="ECO:0000256" key="4">
    <source>
        <dbReference type="ARBA" id="ARBA00023242"/>
    </source>
</evidence>
<dbReference type="InterPro" id="IPR017970">
    <property type="entry name" value="Homeobox_CS"/>
</dbReference>
<dbReference type="SMART" id="SM00389">
    <property type="entry name" value="HOX"/>
    <property type="match status" value="1"/>
</dbReference>
<dbReference type="EMBL" id="JANEYF010001031">
    <property type="protein sequence ID" value="KAJ8966290.1"/>
    <property type="molecule type" value="Genomic_DNA"/>
</dbReference>
<evidence type="ECO:0000313" key="9">
    <source>
        <dbReference type="Proteomes" id="UP001162156"/>
    </source>
</evidence>
<comment type="caution">
    <text evidence="8">The sequence shown here is derived from an EMBL/GenBank/DDBJ whole genome shotgun (WGS) entry which is preliminary data.</text>
</comment>
<dbReference type="Pfam" id="PF00046">
    <property type="entry name" value="Homeodomain"/>
    <property type="match status" value="1"/>
</dbReference>
<dbReference type="InterPro" id="IPR001356">
    <property type="entry name" value="HD"/>
</dbReference>
<name>A0AAV8ZLM2_9CUCU</name>
<reference evidence="8" key="1">
    <citation type="journal article" date="2023" name="Insect Mol. Biol.">
        <title>Genome sequencing provides insights into the evolution of gene families encoding plant cell wall-degrading enzymes in longhorned beetles.</title>
        <authorList>
            <person name="Shin N.R."/>
            <person name="Okamura Y."/>
            <person name="Kirsch R."/>
            <person name="Pauchet Y."/>
        </authorList>
    </citation>
    <scope>NUCLEOTIDE SEQUENCE</scope>
    <source>
        <strain evidence="8">RBIC_L_NR</strain>
    </source>
</reference>
<dbReference type="GO" id="GO:0005634">
    <property type="term" value="C:nucleus"/>
    <property type="evidence" value="ECO:0007669"/>
    <property type="project" value="UniProtKB-SubCell"/>
</dbReference>
<keyword evidence="9" id="KW-1185">Reference proteome</keyword>
<feature type="DNA-binding region" description="Homeobox" evidence="5">
    <location>
        <begin position="61"/>
        <end position="120"/>
    </location>
</feature>
<evidence type="ECO:0000256" key="3">
    <source>
        <dbReference type="ARBA" id="ARBA00023155"/>
    </source>
</evidence>
<organism evidence="8 9">
    <name type="scientific">Rhamnusium bicolor</name>
    <dbReference type="NCBI Taxonomy" id="1586634"/>
    <lineage>
        <taxon>Eukaryota</taxon>
        <taxon>Metazoa</taxon>
        <taxon>Ecdysozoa</taxon>
        <taxon>Arthropoda</taxon>
        <taxon>Hexapoda</taxon>
        <taxon>Insecta</taxon>
        <taxon>Pterygota</taxon>
        <taxon>Neoptera</taxon>
        <taxon>Endopterygota</taxon>
        <taxon>Coleoptera</taxon>
        <taxon>Polyphaga</taxon>
        <taxon>Cucujiformia</taxon>
        <taxon>Chrysomeloidea</taxon>
        <taxon>Cerambycidae</taxon>
        <taxon>Lepturinae</taxon>
        <taxon>Rhagiini</taxon>
        <taxon>Rhamnusium</taxon>
    </lineage>
</organism>
<dbReference type="PROSITE" id="PS50071">
    <property type="entry name" value="HOMEOBOX_2"/>
    <property type="match status" value="1"/>
</dbReference>
<dbReference type="GO" id="GO:0003677">
    <property type="term" value="F:DNA binding"/>
    <property type="evidence" value="ECO:0007669"/>
    <property type="project" value="UniProtKB-UniRule"/>
</dbReference>
<keyword evidence="2 5" id="KW-0238">DNA-binding</keyword>
<dbReference type="SUPFAM" id="SSF46689">
    <property type="entry name" value="Homeodomain-like"/>
    <property type="match status" value="1"/>
</dbReference>
<sequence length="165" mass="19311">MSVETSKPQFSGTCEVHCKTVSPSPSVSKTALPRTSYNNQFYTNIFTTEEFKSHEEYAVGRKRVRTVFTAEQLQELERHFYLSKYAHGSTRGKLAQNLNLTEKQVKTWFKNRRMKFKKEMSSLNNTGLPEEHIITEVTLEDVLNMEDVFKDNNQFEFDFDLSYLN</sequence>
<dbReference type="PROSITE" id="PS00027">
    <property type="entry name" value="HOMEOBOX_1"/>
    <property type="match status" value="1"/>
</dbReference>
<evidence type="ECO:0000256" key="5">
    <source>
        <dbReference type="PROSITE-ProRule" id="PRU00108"/>
    </source>
</evidence>
<gene>
    <name evidence="8" type="ORF">NQ314_003628</name>
</gene>
<dbReference type="PANTHER" id="PTHR24333:SF8">
    <property type="entry name" value="HOMEOBOX PROTEIN CEH-62"/>
    <property type="match status" value="1"/>
</dbReference>
<protein>
    <recommendedName>
        <fullName evidence="7">Homeobox domain-containing protein</fullName>
    </recommendedName>
</protein>
<feature type="domain" description="Homeobox" evidence="7">
    <location>
        <begin position="59"/>
        <end position="119"/>
    </location>
</feature>
<dbReference type="PANTHER" id="PTHR24333">
    <property type="entry name" value="HOMEO BOX HB9 LIKE A-RELATED"/>
    <property type="match status" value="1"/>
</dbReference>
<dbReference type="InterPro" id="IPR009057">
    <property type="entry name" value="Homeodomain-like_sf"/>
</dbReference>
<dbReference type="Proteomes" id="UP001162156">
    <property type="component" value="Unassembled WGS sequence"/>
</dbReference>
<proteinExistence type="predicted"/>
<evidence type="ECO:0000256" key="2">
    <source>
        <dbReference type="ARBA" id="ARBA00023125"/>
    </source>
</evidence>
<keyword evidence="3 5" id="KW-0371">Homeobox</keyword>
<evidence type="ECO:0000256" key="6">
    <source>
        <dbReference type="RuleBase" id="RU000682"/>
    </source>
</evidence>
<evidence type="ECO:0000259" key="7">
    <source>
        <dbReference type="PROSITE" id="PS50071"/>
    </source>
</evidence>
<keyword evidence="4 5" id="KW-0539">Nucleus</keyword>
<dbReference type="InterPro" id="IPR050848">
    <property type="entry name" value="Homeobox_TF"/>
</dbReference>
<dbReference type="GO" id="GO:0000981">
    <property type="term" value="F:DNA-binding transcription factor activity, RNA polymerase II-specific"/>
    <property type="evidence" value="ECO:0007669"/>
    <property type="project" value="InterPro"/>
</dbReference>